<dbReference type="Gene3D" id="3.40.50.1700">
    <property type="entry name" value="Glycoside hydrolase family 3 C-terminal domain"/>
    <property type="match status" value="1"/>
</dbReference>
<dbReference type="InterPro" id="IPR036881">
    <property type="entry name" value="Glyco_hydro_3_C_sf"/>
</dbReference>
<evidence type="ECO:0000256" key="4">
    <source>
        <dbReference type="ARBA" id="ARBA00022801"/>
    </source>
</evidence>
<dbReference type="GO" id="GO:0009044">
    <property type="term" value="F:xylan 1,4-beta-xylosidase activity"/>
    <property type="evidence" value="ECO:0007669"/>
    <property type="project" value="InterPro"/>
</dbReference>
<evidence type="ECO:0000256" key="1">
    <source>
        <dbReference type="ARBA" id="ARBA00004613"/>
    </source>
</evidence>
<gene>
    <name evidence="9" type="ORF">ORAREDHAP_LOCUS1927</name>
</gene>
<dbReference type="AlphaFoldDB" id="A0A6J5VVV3"/>
<protein>
    <recommendedName>
        <fullName evidence="8">Fibronectin type III-like domain-containing protein</fullName>
    </recommendedName>
</protein>
<dbReference type="InterPro" id="IPR013783">
    <property type="entry name" value="Ig-like_fold"/>
</dbReference>
<dbReference type="Gene3D" id="3.20.20.300">
    <property type="entry name" value="Glycoside hydrolase, family 3, N-terminal domain"/>
    <property type="match status" value="2"/>
</dbReference>
<feature type="signal peptide" evidence="7">
    <location>
        <begin position="1"/>
        <end position="28"/>
    </location>
</feature>
<dbReference type="GO" id="GO:0045493">
    <property type="term" value="P:xylan catabolic process"/>
    <property type="evidence" value="ECO:0007669"/>
    <property type="project" value="InterPro"/>
</dbReference>
<dbReference type="PANTHER" id="PTHR42721:SF8">
    <property type="entry name" value="BETA-D-XYLOSIDASE 1"/>
    <property type="match status" value="1"/>
</dbReference>
<keyword evidence="2" id="KW-0964">Secreted</keyword>
<proteinExistence type="predicted"/>
<dbReference type="Pfam" id="PF00933">
    <property type="entry name" value="Glyco_hydro_3"/>
    <property type="match status" value="1"/>
</dbReference>
<organism evidence="9 10">
    <name type="scientific">Prunus armeniaca</name>
    <name type="common">Apricot</name>
    <name type="synonym">Armeniaca vulgaris</name>
    <dbReference type="NCBI Taxonomy" id="36596"/>
    <lineage>
        <taxon>Eukaryota</taxon>
        <taxon>Viridiplantae</taxon>
        <taxon>Streptophyta</taxon>
        <taxon>Embryophyta</taxon>
        <taxon>Tracheophyta</taxon>
        <taxon>Spermatophyta</taxon>
        <taxon>Magnoliopsida</taxon>
        <taxon>eudicotyledons</taxon>
        <taxon>Gunneridae</taxon>
        <taxon>Pentapetalae</taxon>
        <taxon>rosids</taxon>
        <taxon>fabids</taxon>
        <taxon>Rosales</taxon>
        <taxon>Rosaceae</taxon>
        <taxon>Amygdaloideae</taxon>
        <taxon>Amygdaleae</taxon>
        <taxon>Prunus</taxon>
    </lineage>
</organism>
<dbReference type="InterPro" id="IPR026891">
    <property type="entry name" value="Fn3-like"/>
</dbReference>
<dbReference type="SUPFAM" id="SSF52279">
    <property type="entry name" value="Beta-D-glucan exohydrolase, C-terminal domain"/>
    <property type="match status" value="1"/>
</dbReference>
<dbReference type="GO" id="GO:0046556">
    <property type="term" value="F:alpha-L-arabinofuranosidase activity"/>
    <property type="evidence" value="ECO:0007669"/>
    <property type="project" value="TreeGrafter"/>
</dbReference>
<feature type="chain" id="PRO_5026827386" description="Fibronectin type III-like domain-containing protein" evidence="7">
    <location>
        <begin position="29"/>
        <end position="700"/>
    </location>
</feature>
<keyword evidence="5" id="KW-0325">Glycoprotein</keyword>
<dbReference type="PRINTS" id="PR00133">
    <property type="entry name" value="GLHYDRLASE3"/>
</dbReference>
<accession>A0A6J5VVV3</accession>
<keyword evidence="10" id="KW-1185">Reference proteome</keyword>
<dbReference type="SMART" id="SM01217">
    <property type="entry name" value="Fn3_like"/>
    <property type="match status" value="1"/>
</dbReference>
<sequence>MAYNITKLLSLVSLLLSLSFCTIGVVHARPPFACDPHNPLTRGLKFCRVTVPIHVRVQDLIGRLTLQEKIRLLVNNAIAVPRLGIQGYEWWSEALHGVSNVGPGTKFGGAFPGATSFPQVITTAASFNESLWQEIGRVVSDEARAMYNGGMAGLTYWSPNVNIFRDPRWGRGQETPGEDPVLAAKYAARYVKGLQGDGAGNRLKVAACCKHYTAYDLDNWNGVNRFHFNARVSKQDLADTYNVPFKACVVEGNVASVMCSYNQVNGKPTCADPDLLKGTIRGQWRLNGYIVSDCDSVGVLYEEQHYTRTPEEAAADAIKAGLDLDCGPFLAIHTEAALRRGLVSQLEINWALANTMTVQMRLGVACGYTTPLQGIGRYTRTIYQAGCTDVHCNGNQLFGAAEAAARQADATVLVMGLDQSIEAEFVDRAGLLLPGHQQELVSRVARASRGPTILVLMSGGPIDVTFAKNDPRISAIIWVGYPGQAGGTAIADVLFGTTNPGGKLPMTWYPQNYVTHLPMTDMAMRADPARGYPGRTYRFYRGPVVFPFGLGLSYTTFAHNLAHGPTSVSVPLTSLKATANSTMLSKAVRVSHADCNALSPLDVHVDVKNTGSMDGTHTLLVFTSPPDGKWAASKQLVGFHKIHIAAGSEKRLRISVHACKHLSVVDRFGIRRIPLGEHKLQIGDLSHHVSLQTNSGETKV</sequence>
<dbReference type="InterPro" id="IPR017853">
    <property type="entry name" value="GH"/>
</dbReference>
<comment type="subcellular location">
    <subcellularLocation>
        <location evidence="1">Secreted</location>
    </subcellularLocation>
</comment>
<evidence type="ECO:0000313" key="9">
    <source>
        <dbReference type="EMBL" id="CAB4293176.1"/>
    </source>
</evidence>
<dbReference type="Proteomes" id="UP000507245">
    <property type="component" value="Unassembled WGS sequence"/>
</dbReference>
<dbReference type="SUPFAM" id="SSF51445">
    <property type="entry name" value="(Trans)glycosidases"/>
    <property type="match status" value="1"/>
</dbReference>
<dbReference type="InterPro" id="IPR002772">
    <property type="entry name" value="Glyco_hydro_3_C"/>
</dbReference>
<dbReference type="Pfam" id="PF14310">
    <property type="entry name" value="Fn3-like"/>
    <property type="match status" value="1"/>
</dbReference>
<feature type="domain" description="Fibronectin type III-like" evidence="8">
    <location>
        <begin position="617"/>
        <end position="686"/>
    </location>
</feature>
<evidence type="ECO:0000256" key="5">
    <source>
        <dbReference type="ARBA" id="ARBA00023180"/>
    </source>
</evidence>
<evidence type="ECO:0000313" key="10">
    <source>
        <dbReference type="Proteomes" id="UP000507245"/>
    </source>
</evidence>
<dbReference type="GO" id="GO:0048046">
    <property type="term" value="C:apoplast"/>
    <property type="evidence" value="ECO:0007669"/>
    <property type="project" value="TreeGrafter"/>
</dbReference>
<evidence type="ECO:0000259" key="8">
    <source>
        <dbReference type="SMART" id="SM01217"/>
    </source>
</evidence>
<evidence type="ECO:0000256" key="3">
    <source>
        <dbReference type="ARBA" id="ARBA00022729"/>
    </source>
</evidence>
<evidence type="ECO:0000256" key="6">
    <source>
        <dbReference type="ARBA" id="ARBA00023295"/>
    </source>
</evidence>
<name>A0A6J5VVV3_PRUAR</name>
<keyword evidence="4" id="KW-0378">Hydrolase</keyword>
<evidence type="ECO:0000256" key="7">
    <source>
        <dbReference type="SAM" id="SignalP"/>
    </source>
</evidence>
<dbReference type="OrthoDB" id="47059at2759"/>
<dbReference type="FunFam" id="3.20.20.300:FF:000004">
    <property type="entry name" value="probable beta-D-xylosidase 7"/>
    <property type="match status" value="1"/>
</dbReference>
<dbReference type="InterPro" id="IPR044993">
    <property type="entry name" value="BXL"/>
</dbReference>
<dbReference type="PANTHER" id="PTHR42721">
    <property type="entry name" value="SUGAR HYDROLASE-RELATED"/>
    <property type="match status" value="1"/>
</dbReference>
<dbReference type="Gene3D" id="2.60.40.10">
    <property type="entry name" value="Immunoglobulins"/>
    <property type="match status" value="1"/>
</dbReference>
<reference evidence="10" key="1">
    <citation type="journal article" date="2020" name="Genome Biol.">
        <title>Gamete binning: chromosome-level and haplotype-resolved genome assembly enabled by high-throughput single-cell sequencing of gamete genomes.</title>
        <authorList>
            <person name="Campoy J.A."/>
            <person name="Sun H."/>
            <person name="Goel M."/>
            <person name="Jiao W.-B."/>
            <person name="Folz-Donahue K."/>
            <person name="Wang N."/>
            <person name="Rubio M."/>
            <person name="Liu C."/>
            <person name="Kukat C."/>
            <person name="Ruiz D."/>
            <person name="Huettel B."/>
            <person name="Schneeberger K."/>
        </authorList>
    </citation>
    <scope>NUCLEOTIDE SEQUENCE [LARGE SCALE GENOMIC DNA]</scope>
    <source>
        <strain evidence="10">cv. Rojo Pasion</strain>
    </source>
</reference>
<keyword evidence="6" id="KW-0326">Glycosidase</keyword>
<dbReference type="Pfam" id="PF01915">
    <property type="entry name" value="Glyco_hydro_3_C"/>
    <property type="match status" value="1"/>
</dbReference>
<evidence type="ECO:0000256" key="2">
    <source>
        <dbReference type="ARBA" id="ARBA00022525"/>
    </source>
</evidence>
<dbReference type="InterPro" id="IPR001764">
    <property type="entry name" value="Glyco_hydro_3_N"/>
</dbReference>
<keyword evidence="3 7" id="KW-0732">Signal</keyword>
<dbReference type="FunFam" id="3.40.50.1700:FF:000001">
    <property type="entry name" value="probable beta-D-xylosidase 2"/>
    <property type="match status" value="1"/>
</dbReference>
<dbReference type="EMBL" id="CAEKKB010000001">
    <property type="protein sequence ID" value="CAB4293176.1"/>
    <property type="molecule type" value="Genomic_DNA"/>
</dbReference>
<dbReference type="GO" id="GO:0031222">
    <property type="term" value="P:arabinan catabolic process"/>
    <property type="evidence" value="ECO:0007669"/>
    <property type="project" value="TreeGrafter"/>
</dbReference>
<dbReference type="InterPro" id="IPR036962">
    <property type="entry name" value="Glyco_hydro_3_N_sf"/>
</dbReference>